<keyword evidence="9" id="KW-0472">Membrane</keyword>
<feature type="transmembrane region" description="Helical" evidence="9">
    <location>
        <begin position="20"/>
        <end position="40"/>
    </location>
</feature>
<dbReference type="EC" id="2.7.13.3" evidence="2"/>
<feature type="transmembrane region" description="Helical" evidence="9">
    <location>
        <begin position="205"/>
        <end position="225"/>
    </location>
</feature>
<accession>A0A3D9URM2</accession>
<evidence type="ECO:0000256" key="8">
    <source>
        <dbReference type="ARBA" id="ARBA00023012"/>
    </source>
</evidence>
<evidence type="ECO:0000259" key="10">
    <source>
        <dbReference type="SMART" id="SM00387"/>
    </source>
</evidence>
<keyword evidence="4" id="KW-0808">Transferase</keyword>
<sequence length="576" mass="59581">MVITVLAPANPPLEQTRPAVPTSVILGSLLLAATCGLPLVGEFPRDETASVAALPLIAWLALGIAGIVVLDHRPRSLVGWAGIGAAATPMGVLIAGYLWPSGVAGEPQMLRFAAQWGPLTLVALVLPALAVMLTADPSRGDQRWRVWIVAACMGALGAACLAWFVATHAAYGATAAAGIGVVALVVAASGFVAEPRPVIEPLVDIGLGVAALAVAAGAGAVILQIARHEQIFGAEALGAFSTAATLALTLPGAWWLRREFLTRRYGTGVLSADEIAALTADLKTAADPRELLTKAGAMVTATSGVDETRLLLDEVPAPDGWDCWPLLVGDELVGTMLLHPSHPGGLEARQTRVCRQLLPTIALVARAVALAIDAEYARNDVAHQRDLERARILADLHDDLGPVLAGMSMRVQAASETHHLPELDALASDLASCRADLRRIVSGLSPTALGDGDVSAAIAALVASFDGGNGPDVTLTTDIPDGIDTHASVLIYRAIAEGITNAIKHAHATHVLVAVERETGGLRMSVTDDGVGGTLVPGVGLESLRNRVCETGGTLSIEQAAPRGTRLVLTLDEDDR</sequence>
<keyword evidence="3" id="KW-0597">Phosphoprotein</keyword>
<dbReference type="Gene3D" id="1.20.5.1930">
    <property type="match status" value="1"/>
</dbReference>
<dbReference type="InterPro" id="IPR003594">
    <property type="entry name" value="HATPase_dom"/>
</dbReference>
<feature type="transmembrane region" description="Helical" evidence="9">
    <location>
        <begin position="52"/>
        <end position="70"/>
    </location>
</feature>
<feature type="transmembrane region" description="Helical" evidence="9">
    <location>
        <begin position="237"/>
        <end position="256"/>
    </location>
</feature>
<keyword evidence="12" id="KW-1185">Reference proteome</keyword>
<dbReference type="GO" id="GO:0000155">
    <property type="term" value="F:phosphorelay sensor kinase activity"/>
    <property type="evidence" value="ECO:0007669"/>
    <property type="project" value="InterPro"/>
</dbReference>
<dbReference type="InterPro" id="IPR036890">
    <property type="entry name" value="HATPase_C_sf"/>
</dbReference>
<dbReference type="GO" id="GO:0016020">
    <property type="term" value="C:membrane"/>
    <property type="evidence" value="ECO:0007669"/>
    <property type="project" value="InterPro"/>
</dbReference>
<organism evidence="11 12">
    <name type="scientific">Calidifontibacter indicus</name>
    <dbReference type="NCBI Taxonomy" id="419650"/>
    <lineage>
        <taxon>Bacteria</taxon>
        <taxon>Bacillati</taxon>
        <taxon>Actinomycetota</taxon>
        <taxon>Actinomycetes</taxon>
        <taxon>Micrococcales</taxon>
        <taxon>Dermacoccaceae</taxon>
        <taxon>Calidifontibacter</taxon>
    </lineage>
</organism>
<evidence type="ECO:0000313" key="12">
    <source>
        <dbReference type="Proteomes" id="UP000256253"/>
    </source>
</evidence>
<dbReference type="GO" id="GO:0005524">
    <property type="term" value="F:ATP binding"/>
    <property type="evidence" value="ECO:0007669"/>
    <property type="project" value="UniProtKB-KW"/>
</dbReference>
<keyword evidence="9" id="KW-0812">Transmembrane</keyword>
<dbReference type="SUPFAM" id="SSF55874">
    <property type="entry name" value="ATPase domain of HSP90 chaperone/DNA topoisomerase II/histidine kinase"/>
    <property type="match status" value="1"/>
</dbReference>
<comment type="caution">
    <text evidence="11">The sequence shown here is derived from an EMBL/GenBank/DDBJ whole genome shotgun (WGS) entry which is preliminary data.</text>
</comment>
<dbReference type="CDD" id="cd16917">
    <property type="entry name" value="HATPase_UhpB-NarQ-NarX-like"/>
    <property type="match status" value="1"/>
</dbReference>
<proteinExistence type="predicted"/>
<feature type="transmembrane region" description="Helical" evidence="9">
    <location>
        <begin position="112"/>
        <end position="134"/>
    </location>
</feature>
<evidence type="ECO:0000256" key="1">
    <source>
        <dbReference type="ARBA" id="ARBA00000085"/>
    </source>
</evidence>
<name>A0A3D9URM2_9MICO</name>
<reference evidence="11 12" key="1">
    <citation type="submission" date="2018-08" db="EMBL/GenBank/DDBJ databases">
        <title>Sequencing the genomes of 1000 actinobacteria strains.</title>
        <authorList>
            <person name="Klenk H.-P."/>
        </authorList>
    </citation>
    <scope>NUCLEOTIDE SEQUENCE [LARGE SCALE GENOMIC DNA]</scope>
    <source>
        <strain evidence="11 12">DSM 22967</strain>
    </source>
</reference>
<evidence type="ECO:0000256" key="2">
    <source>
        <dbReference type="ARBA" id="ARBA00012438"/>
    </source>
</evidence>
<dbReference type="GO" id="GO:0046983">
    <property type="term" value="F:protein dimerization activity"/>
    <property type="evidence" value="ECO:0007669"/>
    <property type="project" value="InterPro"/>
</dbReference>
<keyword evidence="7" id="KW-0067">ATP-binding</keyword>
<keyword evidence="6 11" id="KW-0418">Kinase</keyword>
<keyword evidence="9" id="KW-1133">Transmembrane helix</keyword>
<gene>
    <name evidence="11" type="ORF">DFJ65_2993</name>
</gene>
<evidence type="ECO:0000256" key="5">
    <source>
        <dbReference type="ARBA" id="ARBA00022741"/>
    </source>
</evidence>
<dbReference type="EMBL" id="QTUA01000001">
    <property type="protein sequence ID" value="REF31906.1"/>
    <property type="molecule type" value="Genomic_DNA"/>
</dbReference>
<evidence type="ECO:0000313" key="11">
    <source>
        <dbReference type="EMBL" id="REF31906.1"/>
    </source>
</evidence>
<keyword evidence="8" id="KW-0902">Two-component regulatory system</keyword>
<dbReference type="Pfam" id="PF02518">
    <property type="entry name" value="HATPase_c"/>
    <property type="match status" value="1"/>
</dbReference>
<dbReference type="SMART" id="SM00387">
    <property type="entry name" value="HATPase_c"/>
    <property type="match status" value="1"/>
</dbReference>
<feature type="transmembrane region" description="Helical" evidence="9">
    <location>
        <begin position="146"/>
        <end position="165"/>
    </location>
</feature>
<keyword evidence="5" id="KW-0547">Nucleotide-binding</keyword>
<feature type="transmembrane region" description="Helical" evidence="9">
    <location>
        <begin position="171"/>
        <end position="193"/>
    </location>
</feature>
<evidence type="ECO:0000256" key="6">
    <source>
        <dbReference type="ARBA" id="ARBA00022777"/>
    </source>
</evidence>
<dbReference type="Pfam" id="PF07730">
    <property type="entry name" value="HisKA_3"/>
    <property type="match status" value="1"/>
</dbReference>
<evidence type="ECO:0000256" key="9">
    <source>
        <dbReference type="SAM" id="Phobius"/>
    </source>
</evidence>
<dbReference type="PANTHER" id="PTHR24421">
    <property type="entry name" value="NITRATE/NITRITE SENSOR PROTEIN NARX-RELATED"/>
    <property type="match status" value="1"/>
</dbReference>
<dbReference type="InterPro" id="IPR050482">
    <property type="entry name" value="Sensor_HK_TwoCompSys"/>
</dbReference>
<dbReference type="PANTHER" id="PTHR24421:SF10">
    <property type="entry name" value="NITRATE_NITRITE SENSOR PROTEIN NARQ"/>
    <property type="match status" value="1"/>
</dbReference>
<feature type="domain" description="Histidine kinase/HSP90-like ATPase" evidence="10">
    <location>
        <begin position="486"/>
        <end position="575"/>
    </location>
</feature>
<dbReference type="AlphaFoldDB" id="A0A3D9URM2"/>
<dbReference type="Gene3D" id="3.30.565.10">
    <property type="entry name" value="Histidine kinase-like ATPase, C-terminal domain"/>
    <property type="match status" value="1"/>
</dbReference>
<dbReference type="Proteomes" id="UP000256253">
    <property type="component" value="Unassembled WGS sequence"/>
</dbReference>
<dbReference type="InterPro" id="IPR011712">
    <property type="entry name" value="Sig_transdc_His_kin_sub3_dim/P"/>
</dbReference>
<feature type="transmembrane region" description="Helical" evidence="9">
    <location>
        <begin position="77"/>
        <end position="100"/>
    </location>
</feature>
<protein>
    <recommendedName>
        <fullName evidence="2">histidine kinase</fullName>
        <ecNumber evidence="2">2.7.13.3</ecNumber>
    </recommendedName>
</protein>
<evidence type="ECO:0000256" key="3">
    <source>
        <dbReference type="ARBA" id="ARBA00022553"/>
    </source>
</evidence>
<evidence type="ECO:0000256" key="4">
    <source>
        <dbReference type="ARBA" id="ARBA00022679"/>
    </source>
</evidence>
<evidence type="ECO:0000256" key="7">
    <source>
        <dbReference type="ARBA" id="ARBA00022840"/>
    </source>
</evidence>
<comment type="catalytic activity">
    <reaction evidence="1">
        <text>ATP + protein L-histidine = ADP + protein N-phospho-L-histidine.</text>
        <dbReference type="EC" id="2.7.13.3"/>
    </reaction>
</comment>